<feature type="domain" description="Elongation factor P C-terminal" evidence="2">
    <location>
        <begin position="196"/>
        <end position="251"/>
    </location>
</feature>
<dbReference type="Pfam" id="PF01132">
    <property type="entry name" value="EFP"/>
    <property type="match status" value="1"/>
</dbReference>
<name>A0AA88QRR1_9ASTE</name>
<dbReference type="NCBIfam" id="NF001810">
    <property type="entry name" value="PRK00529.1"/>
    <property type="match status" value="1"/>
</dbReference>
<dbReference type="PANTHER" id="PTHR30053:SF14">
    <property type="entry name" value="TRANSLATION ELONGATION FACTOR KOW-LIKE DOMAIN-CONTAINING PROTEIN"/>
    <property type="match status" value="1"/>
</dbReference>
<accession>A0AA88QRR1</accession>
<dbReference type="InterPro" id="IPR020599">
    <property type="entry name" value="Transl_elong_fac_P/YeiP"/>
</dbReference>
<dbReference type="SUPFAM" id="SSF50249">
    <property type="entry name" value="Nucleic acid-binding proteins"/>
    <property type="match status" value="2"/>
</dbReference>
<dbReference type="Gene3D" id="2.30.30.30">
    <property type="match status" value="1"/>
</dbReference>
<dbReference type="GO" id="GO:0043043">
    <property type="term" value="P:peptide biosynthetic process"/>
    <property type="evidence" value="ECO:0007669"/>
    <property type="project" value="InterPro"/>
</dbReference>
<evidence type="ECO:0000313" key="4">
    <source>
        <dbReference type="EMBL" id="KAK2970299.1"/>
    </source>
</evidence>
<dbReference type="FunFam" id="2.40.50.140:FF:000004">
    <property type="entry name" value="Elongation factor P"/>
    <property type="match status" value="1"/>
</dbReference>
<dbReference type="Pfam" id="PF09285">
    <property type="entry name" value="Elong-fact-P_C"/>
    <property type="match status" value="1"/>
</dbReference>
<dbReference type="InterPro" id="IPR013852">
    <property type="entry name" value="Transl_elong_P/YeiP_CS"/>
</dbReference>
<dbReference type="InterPro" id="IPR012340">
    <property type="entry name" value="NA-bd_OB-fold"/>
</dbReference>
<organism evidence="4 5">
    <name type="scientific">Escallonia rubra</name>
    <dbReference type="NCBI Taxonomy" id="112253"/>
    <lineage>
        <taxon>Eukaryota</taxon>
        <taxon>Viridiplantae</taxon>
        <taxon>Streptophyta</taxon>
        <taxon>Embryophyta</taxon>
        <taxon>Tracheophyta</taxon>
        <taxon>Spermatophyta</taxon>
        <taxon>Magnoliopsida</taxon>
        <taxon>eudicotyledons</taxon>
        <taxon>Gunneridae</taxon>
        <taxon>Pentapetalae</taxon>
        <taxon>asterids</taxon>
        <taxon>campanulids</taxon>
        <taxon>Escalloniales</taxon>
        <taxon>Escalloniaceae</taxon>
        <taxon>Escallonia</taxon>
    </lineage>
</organism>
<dbReference type="PANTHER" id="PTHR30053">
    <property type="entry name" value="ELONGATION FACTOR P"/>
    <property type="match status" value="1"/>
</dbReference>
<dbReference type="InterPro" id="IPR014722">
    <property type="entry name" value="Rib_uL2_dom2"/>
</dbReference>
<dbReference type="SMART" id="SM01185">
    <property type="entry name" value="EFP"/>
    <property type="match status" value="1"/>
</dbReference>
<comment type="caution">
    <text evidence="4">The sequence shown here is derived from an EMBL/GenBank/DDBJ whole genome shotgun (WGS) entry which is preliminary data.</text>
</comment>
<dbReference type="PROSITE" id="PS01275">
    <property type="entry name" value="EFP"/>
    <property type="match status" value="1"/>
</dbReference>
<dbReference type="Gene3D" id="2.40.50.140">
    <property type="entry name" value="Nucleic acid-binding proteins"/>
    <property type="match status" value="2"/>
</dbReference>
<evidence type="ECO:0008006" key="6">
    <source>
        <dbReference type="Google" id="ProtNLM"/>
    </source>
</evidence>
<proteinExistence type="inferred from homology"/>
<dbReference type="InterPro" id="IPR013185">
    <property type="entry name" value="Transl_elong_KOW-like"/>
</dbReference>
<sequence>MRLLTRLLARTLSSPALSSPSQSSHRRHAVLVSRSLHSQPFIRRPESARLGVLASPWSTSQLRRFRIRGADVRPGNVIQRKGKTYQVVKSQHTTQGRGGAAIQVELRDTESGNKVNERLRTDETVEKVYVEQKSMSYLYVDDDTDCVVLMDPKTHVKLDVPKQFFGENIVYLQDDMTVTVELFDERPMSASVPLRVTCTVTDAQVHMKGLGATPHNKKVSLDNGLTVQVPAFIVAGDKILVNTSDNSYISR</sequence>
<dbReference type="InterPro" id="IPR001059">
    <property type="entry name" value="Transl_elong_P/YeiP_cen"/>
</dbReference>
<dbReference type="Pfam" id="PF08207">
    <property type="entry name" value="EFP_N"/>
    <property type="match status" value="1"/>
</dbReference>
<protein>
    <recommendedName>
        <fullName evidence="6">Elongation factor P</fullName>
    </recommendedName>
</protein>
<dbReference type="GO" id="GO:0003746">
    <property type="term" value="F:translation elongation factor activity"/>
    <property type="evidence" value="ECO:0007669"/>
    <property type="project" value="InterPro"/>
</dbReference>
<evidence type="ECO:0000259" key="2">
    <source>
        <dbReference type="SMART" id="SM00841"/>
    </source>
</evidence>
<feature type="domain" description="Translation elongation factor P/YeiP central" evidence="3">
    <location>
        <begin position="132"/>
        <end position="188"/>
    </location>
</feature>
<dbReference type="Proteomes" id="UP001187471">
    <property type="component" value="Unassembled WGS sequence"/>
</dbReference>
<dbReference type="EMBL" id="JAVXUO010002735">
    <property type="protein sequence ID" value="KAK2970299.1"/>
    <property type="molecule type" value="Genomic_DNA"/>
</dbReference>
<dbReference type="SUPFAM" id="SSF50104">
    <property type="entry name" value="Translation proteins SH3-like domain"/>
    <property type="match status" value="1"/>
</dbReference>
<dbReference type="SMART" id="SM00841">
    <property type="entry name" value="Elong-fact-P_C"/>
    <property type="match status" value="1"/>
</dbReference>
<evidence type="ECO:0000259" key="3">
    <source>
        <dbReference type="SMART" id="SM01185"/>
    </source>
</evidence>
<comment type="similarity">
    <text evidence="1">Belongs to the elongation factor P family.</text>
</comment>
<evidence type="ECO:0000313" key="5">
    <source>
        <dbReference type="Proteomes" id="UP001187471"/>
    </source>
</evidence>
<reference evidence="4" key="1">
    <citation type="submission" date="2022-12" db="EMBL/GenBank/DDBJ databases">
        <title>Draft genome assemblies for two species of Escallonia (Escalloniales).</title>
        <authorList>
            <person name="Chanderbali A."/>
            <person name="Dervinis C."/>
            <person name="Anghel I."/>
            <person name="Soltis D."/>
            <person name="Soltis P."/>
            <person name="Zapata F."/>
        </authorList>
    </citation>
    <scope>NUCLEOTIDE SEQUENCE</scope>
    <source>
        <strain evidence="4">UCBG92.1500</strain>
        <tissue evidence="4">Leaf</tissue>
    </source>
</reference>
<dbReference type="GO" id="GO:0005829">
    <property type="term" value="C:cytosol"/>
    <property type="evidence" value="ECO:0007669"/>
    <property type="project" value="UniProtKB-ARBA"/>
</dbReference>
<dbReference type="InterPro" id="IPR008991">
    <property type="entry name" value="Translation_prot_SH3-like_sf"/>
</dbReference>
<keyword evidence="5" id="KW-1185">Reference proteome</keyword>
<gene>
    <name evidence="4" type="ORF">RJ640_012651</name>
</gene>
<evidence type="ECO:0000256" key="1">
    <source>
        <dbReference type="ARBA" id="ARBA00009479"/>
    </source>
</evidence>
<dbReference type="AlphaFoldDB" id="A0AA88QRR1"/>
<dbReference type="InterPro" id="IPR015365">
    <property type="entry name" value="Elong-fact-P_C"/>
</dbReference>